<name>A0A0H4VGK9_9SPHN</name>
<evidence type="ECO:0000256" key="5">
    <source>
        <dbReference type="SAM" id="Phobius"/>
    </source>
</evidence>
<feature type="transmembrane region" description="Helical" evidence="5">
    <location>
        <begin position="122"/>
        <end position="141"/>
    </location>
</feature>
<evidence type="ECO:0000256" key="1">
    <source>
        <dbReference type="ARBA" id="ARBA00004141"/>
    </source>
</evidence>
<keyword evidence="3 5" id="KW-1133">Transmembrane helix</keyword>
<protein>
    <submittedName>
        <fullName evidence="7">Sulfate permease</fullName>
    </submittedName>
</protein>
<dbReference type="STRING" id="1648404.CP97_07860"/>
<feature type="transmembrane region" description="Helical" evidence="5">
    <location>
        <begin position="325"/>
        <end position="355"/>
    </location>
</feature>
<feature type="transmembrane region" description="Helical" evidence="5">
    <location>
        <begin position="47"/>
        <end position="63"/>
    </location>
</feature>
<dbReference type="PATRIC" id="fig|1648404.4.peg.1635"/>
<feature type="transmembrane region" description="Helical" evidence="5">
    <location>
        <begin position="92"/>
        <end position="110"/>
    </location>
</feature>
<dbReference type="EMBL" id="CP011310">
    <property type="protein sequence ID" value="AKQ41961.1"/>
    <property type="molecule type" value="Genomic_DNA"/>
</dbReference>
<feature type="transmembrane region" description="Helical" evidence="5">
    <location>
        <begin position="21"/>
        <end position="41"/>
    </location>
</feature>
<feature type="transmembrane region" description="Helical" evidence="5">
    <location>
        <begin position="194"/>
        <end position="212"/>
    </location>
</feature>
<keyword evidence="8" id="KW-1185">Reference proteome</keyword>
<dbReference type="KEGG" id="ery:CP97_07860"/>
<feature type="domain" description="SLC26A/SulP transporter" evidence="6">
    <location>
        <begin position="19"/>
        <end position="377"/>
    </location>
</feature>
<feature type="transmembrane region" description="Helical" evidence="5">
    <location>
        <begin position="375"/>
        <end position="403"/>
    </location>
</feature>
<feature type="transmembrane region" description="Helical" evidence="5">
    <location>
        <begin position="161"/>
        <end position="187"/>
    </location>
</feature>
<dbReference type="GO" id="GO:0016020">
    <property type="term" value="C:membrane"/>
    <property type="evidence" value="ECO:0007669"/>
    <property type="project" value="UniProtKB-SubCell"/>
</dbReference>
<evidence type="ECO:0000256" key="4">
    <source>
        <dbReference type="ARBA" id="ARBA00023136"/>
    </source>
</evidence>
<reference evidence="7 8" key="1">
    <citation type="journal article" date="2015" name="Int. J. Syst. Evol. Microbiol.">
        <title>Erythrobacter atlanticus sp. nov., a bacterium from ocean sediment able to degrade polycyclic aromatic hydrocarbons.</title>
        <authorList>
            <person name="Zhuang L."/>
            <person name="Liu Y."/>
            <person name="Wang L."/>
            <person name="Wang W."/>
            <person name="Shao Z."/>
        </authorList>
    </citation>
    <scope>NUCLEOTIDE SEQUENCE [LARGE SCALE GENOMIC DNA]</scope>
    <source>
        <strain evidence="8">s21-N3</strain>
    </source>
</reference>
<reference evidence="8" key="2">
    <citation type="submission" date="2015-04" db="EMBL/GenBank/DDBJ databases">
        <title>The complete genome sequence of Erythrobacter sp. s21-N3.</title>
        <authorList>
            <person name="Zhuang L."/>
            <person name="Liu Y."/>
            <person name="Shao Z."/>
        </authorList>
    </citation>
    <scope>NUCLEOTIDE SEQUENCE [LARGE SCALE GENOMIC DNA]</scope>
    <source>
        <strain evidence="8">s21-N3</strain>
    </source>
</reference>
<evidence type="ECO:0000256" key="3">
    <source>
        <dbReference type="ARBA" id="ARBA00022989"/>
    </source>
</evidence>
<dbReference type="PANTHER" id="PTHR11814">
    <property type="entry name" value="SULFATE TRANSPORTER"/>
    <property type="match status" value="1"/>
</dbReference>
<dbReference type="InterPro" id="IPR001902">
    <property type="entry name" value="SLC26A/SulP_fam"/>
</dbReference>
<evidence type="ECO:0000256" key="2">
    <source>
        <dbReference type="ARBA" id="ARBA00022692"/>
    </source>
</evidence>
<gene>
    <name evidence="7" type="ORF">CP97_07860</name>
</gene>
<feature type="transmembrane region" description="Helical" evidence="5">
    <location>
        <begin position="241"/>
        <end position="267"/>
    </location>
</feature>
<dbReference type="RefSeq" id="WP_048885475.1">
    <property type="nucleotide sequence ID" value="NZ_CP011310.1"/>
</dbReference>
<comment type="subcellular location">
    <subcellularLocation>
        <location evidence="1">Membrane</location>
        <topology evidence="1">Multi-pass membrane protein</topology>
    </subcellularLocation>
</comment>
<dbReference type="AlphaFoldDB" id="A0A0H4VGK9"/>
<dbReference type="GO" id="GO:0055085">
    <property type="term" value="P:transmembrane transport"/>
    <property type="evidence" value="ECO:0007669"/>
    <property type="project" value="InterPro"/>
</dbReference>
<dbReference type="Proteomes" id="UP000059113">
    <property type="component" value="Chromosome"/>
</dbReference>
<accession>A0A0H4VGK9</accession>
<proteinExistence type="predicted"/>
<evidence type="ECO:0000313" key="7">
    <source>
        <dbReference type="EMBL" id="AKQ41961.1"/>
    </source>
</evidence>
<organism evidence="7 8">
    <name type="scientific">Aurantiacibacter atlanticus</name>
    <dbReference type="NCBI Taxonomy" id="1648404"/>
    <lineage>
        <taxon>Bacteria</taxon>
        <taxon>Pseudomonadati</taxon>
        <taxon>Pseudomonadota</taxon>
        <taxon>Alphaproteobacteria</taxon>
        <taxon>Sphingomonadales</taxon>
        <taxon>Erythrobacteraceae</taxon>
        <taxon>Aurantiacibacter</taxon>
    </lineage>
</organism>
<sequence length="412" mass="42038">MKPKILTTLPRYGWHQARADVLAGVTVALVALPLSIAIAIASGAPPAAGLVTAIVGGFLISFLGGSRVQIGGPTGAFIVVVYGVIQEHGFDGLAVATLMAGAILLVAGLLRAGRLIRHVPEPVIEGFTIGIAIVIAVSQIKDLAGMRGEGLPADFLPKLEALWALRGSIDVAASTVGVSSIAVILLLRQLVPKVPWLVVVVIGASVVAALALPSVENVTSRYGALPDGLPVPVMPDVEAEMLIALLPTALTIAFLAGIESLLSAIVADRMMGGAHRSNAELIAQGAANIASPLFGGLPATGAIARTATNVNAGGRTPVAGLVHALVILLALLLAAPLAGKLALPALAGLLVVTAWTMSEPHRWRARLQLPRADLALLVLTAFLTVLADLTIAIALGTVLGLVLRFLQGRISA</sequence>
<evidence type="ECO:0000259" key="6">
    <source>
        <dbReference type="Pfam" id="PF00916"/>
    </source>
</evidence>
<evidence type="ECO:0000313" key="8">
    <source>
        <dbReference type="Proteomes" id="UP000059113"/>
    </source>
</evidence>
<dbReference type="InterPro" id="IPR011547">
    <property type="entry name" value="SLC26A/SulP_dom"/>
</dbReference>
<dbReference type="OrthoDB" id="9769739at2"/>
<keyword evidence="4 5" id="KW-0472">Membrane</keyword>
<dbReference type="Pfam" id="PF00916">
    <property type="entry name" value="Sulfate_transp"/>
    <property type="match status" value="1"/>
</dbReference>
<keyword evidence="2 5" id="KW-0812">Transmembrane</keyword>
<feature type="transmembrane region" description="Helical" evidence="5">
    <location>
        <begin position="70"/>
        <end position="86"/>
    </location>
</feature>